<reference evidence="3 4" key="1">
    <citation type="journal article" date="2011" name="Int. J. Syst. Evol. Microbiol.">
        <title>Zhongshania antarctica gen. nov., sp. nov. and Zhongshania guokunii sp. nov., gammaproteobacteria respectively isolated from coastal attached (fast) ice and surface seawater of the Antarctic.</title>
        <authorList>
            <person name="Li H.J."/>
            <person name="Zhang X.Y."/>
            <person name="Chen C.X."/>
            <person name="Zhang Y.J."/>
            <person name="Gao Z.M."/>
            <person name="Yu Y."/>
            <person name="Chen X.L."/>
            <person name="Chen B."/>
            <person name="Zhang Y.Z."/>
        </authorList>
    </citation>
    <scope>NUCLEOTIDE SEQUENCE [LARGE SCALE GENOMIC DNA]</scope>
    <source>
        <strain evidence="3 4">ZS6-22T</strain>
    </source>
</reference>
<accession>A0ABV3U3A8</accession>
<dbReference type="PANTHER" id="PTHR43396">
    <property type="entry name" value="FLAVOHEMOPROTEIN"/>
    <property type="match status" value="1"/>
</dbReference>
<keyword evidence="1" id="KW-0479">Metal-binding</keyword>
<dbReference type="Pfam" id="PF00042">
    <property type="entry name" value="Globin"/>
    <property type="match status" value="1"/>
</dbReference>
<dbReference type="Gene3D" id="1.10.490.10">
    <property type="entry name" value="Globins"/>
    <property type="match status" value="1"/>
</dbReference>
<evidence type="ECO:0000313" key="4">
    <source>
        <dbReference type="Proteomes" id="UP001557485"/>
    </source>
</evidence>
<evidence type="ECO:0000256" key="1">
    <source>
        <dbReference type="RuleBase" id="RU000356"/>
    </source>
</evidence>
<dbReference type="PROSITE" id="PS01033">
    <property type="entry name" value="GLOBIN"/>
    <property type="match status" value="1"/>
</dbReference>
<gene>
    <name evidence="3" type="ORF">AB4876_05275</name>
</gene>
<dbReference type="SUPFAM" id="SSF46458">
    <property type="entry name" value="Globin-like"/>
    <property type="match status" value="1"/>
</dbReference>
<dbReference type="PANTHER" id="PTHR43396:SF6">
    <property type="entry name" value="ABL201WP"/>
    <property type="match status" value="1"/>
</dbReference>
<comment type="caution">
    <text evidence="3">The sequence shown here is derived from an EMBL/GenBank/DDBJ whole genome shotgun (WGS) entry which is preliminary data.</text>
</comment>
<dbReference type="InterPro" id="IPR000971">
    <property type="entry name" value="Globin"/>
</dbReference>
<sequence>MTAKFIPASIRDLEALAMTPQQISIIQRDFLTVTAISRPFARVFYLRLFQLSPELSRHFDSRSDYKGRKLNALLGTAVRSLHNIDGLKVVVSSLGRRYTTQGISATQFKHFNQALLETLEMALGDEFSGEARAAWTSLSTLLLTTLLESSTNTKLAHCPWGFEVPTALAAVR</sequence>
<protein>
    <submittedName>
        <fullName evidence="3">Globin domain-containing protein</fullName>
    </submittedName>
</protein>
<dbReference type="RefSeq" id="WP_368380599.1">
    <property type="nucleotide sequence ID" value="NZ_JBFRYA010000003.1"/>
</dbReference>
<comment type="similarity">
    <text evidence="1">Belongs to the globin family.</text>
</comment>
<keyword evidence="1" id="KW-0349">Heme</keyword>
<proteinExistence type="inferred from homology"/>
<evidence type="ECO:0000259" key="2">
    <source>
        <dbReference type="PROSITE" id="PS01033"/>
    </source>
</evidence>
<dbReference type="EMBL" id="JBFRYA010000003">
    <property type="protein sequence ID" value="MEX1668313.1"/>
    <property type="molecule type" value="Genomic_DNA"/>
</dbReference>
<evidence type="ECO:0000313" key="3">
    <source>
        <dbReference type="EMBL" id="MEX1668313.1"/>
    </source>
</evidence>
<dbReference type="Proteomes" id="UP001557485">
    <property type="component" value="Unassembled WGS sequence"/>
</dbReference>
<dbReference type="InterPro" id="IPR009050">
    <property type="entry name" value="Globin-like_sf"/>
</dbReference>
<keyword evidence="4" id="KW-1185">Reference proteome</keyword>
<feature type="domain" description="Globin" evidence="2">
    <location>
        <begin position="17"/>
        <end position="151"/>
    </location>
</feature>
<dbReference type="InterPro" id="IPR012292">
    <property type="entry name" value="Globin/Proto"/>
</dbReference>
<keyword evidence="1" id="KW-0561">Oxygen transport</keyword>
<organism evidence="3 4">
    <name type="scientific">Zhongshania guokunii</name>
    <dbReference type="NCBI Taxonomy" id="641783"/>
    <lineage>
        <taxon>Bacteria</taxon>
        <taxon>Pseudomonadati</taxon>
        <taxon>Pseudomonadota</taxon>
        <taxon>Gammaproteobacteria</taxon>
        <taxon>Cellvibrionales</taxon>
        <taxon>Spongiibacteraceae</taxon>
        <taxon>Zhongshania</taxon>
    </lineage>
</organism>
<name>A0ABV3U3A8_9GAMM</name>
<keyword evidence="1" id="KW-0408">Iron</keyword>
<keyword evidence="1" id="KW-0813">Transport</keyword>